<feature type="transmembrane region" description="Helical" evidence="1">
    <location>
        <begin position="30"/>
        <end position="47"/>
    </location>
</feature>
<reference evidence="2 3" key="1">
    <citation type="submission" date="2020-08" db="EMBL/GenBank/DDBJ databases">
        <title>Winogradskyella ouciana sp. nov., isolated from the hadal seawater of the Mariana Trench.</title>
        <authorList>
            <person name="He X."/>
        </authorList>
    </citation>
    <scope>NUCLEOTIDE SEQUENCE [LARGE SCALE GENOMIC DNA]</scope>
    <source>
        <strain evidence="2 3">KCTC 22026</strain>
    </source>
</reference>
<evidence type="ECO:0000313" key="2">
    <source>
        <dbReference type="EMBL" id="MBC3847589.1"/>
    </source>
</evidence>
<keyword evidence="1" id="KW-0472">Membrane</keyword>
<evidence type="ECO:0000313" key="3">
    <source>
        <dbReference type="Proteomes" id="UP000607435"/>
    </source>
</evidence>
<sequence>MKNLYKFNKIVLIITLVLYLTIIFGLYAQIVLGAIQLLSAIGITFLWNRFENHNKKQILIYWLVVIVYGIGWHIEIKLNDFWWLGLIIIPMSIAIYFVWILNNLNNLNYENSNKQS</sequence>
<dbReference type="RefSeq" id="WP_186846706.1">
    <property type="nucleotide sequence ID" value="NZ_JACOME010000005.1"/>
</dbReference>
<feature type="transmembrane region" description="Helical" evidence="1">
    <location>
        <begin position="7"/>
        <end position="24"/>
    </location>
</feature>
<accession>A0ABR6Y4H8</accession>
<dbReference type="Proteomes" id="UP000607435">
    <property type="component" value="Unassembled WGS sequence"/>
</dbReference>
<proteinExistence type="predicted"/>
<gene>
    <name evidence="2" type="ORF">H6H04_14425</name>
</gene>
<organism evidence="2 3">
    <name type="scientific">Winogradskyella echinorum</name>
    <dbReference type="NCBI Taxonomy" id="538189"/>
    <lineage>
        <taxon>Bacteria</taxon>
        <taxon>Pseudomonadati</taxon>
        <taxon>Bacteroidota</taxon>
        <taxon>Flavobacteriia</taxon>
        <taxon>Flavobacteriales</taxon>
        <taxon>Flavobacteriaceae</taxon>
        <taxon>Winogradskyella</taxon>
    </lineage>
</organism>
<protein>
    <submittedName>
        <fullName evidence="2">Uncharacterized protein</fullName>
    </submittedName>
</protein>
<keyword evidence="1" id="KW-0812">Transmembrane</keyword>
<name>A0ABR6Y4H8_9FLAO</name>
<feature type="transmembrane region" description="Helical" evidence="1">
    <location>
        <begin position="81"/>
        <end position="101"/>
    </location>
</feature>
<keyword evidence="1" id="KW-1133">Transmembrane helix</keyword>
<dbReference type="EMBL" id="JACOME010000005">
    <property type="protein sequence ID" value="MBC3847589.1"/>
    <property type="molecule type" value="Genomic_DNA"/>
</dbReference>
<comment type="caution">
    <text evidence="2">The sequence shown here is derived from an EMBL/GenBank/DDBJ whole genome shotgun (WGS) entry which is preliminary data.</text>
</comment>
<evidence type="ECO:0000256" key="1">
    <source>
        <dbReference type="SAM" id="Phobius"/>
    </source>
</evidence>
<feature type="transmembrane region" description="Helical" evidence="1">
    <location>
        <begin position="59"/>
        <end position="75"/>
    </location>
</feature>
<keyword evidence="3" id="KW-1185">Reference proteome</keyword>